<dbReference type="EMBL" id="NEVS01000004">
    <property type="protein sequence ID" value="OZI63086.1"/>
    <property type="molecule type" value="Genomic_DNA"/>
</dbReference>
<dbReference type="GO" id="GO:0005886">
    <property type="term" value="C:plasma membrane"/>
    <property type="evidence" value="ECO:0007669"/>
    <property type="project" value="UniProtKB-SubCell"/>
</dbReference>
<evidence type="ECO:0000256" key="5">
    <source>
        <dbReference type="ARBA" id="ARBA00022475"/>
    </source>
</evidence>
<keyword evidence="5" id="KW-1003">Cell membrane</keyword>
<dbReference type="GO" id="GO:0015627">
    <property type="term" value="C:type II protein secretion system complex"/>
    <property type="evidence" value="ECO:0007669"/>
    <property type="project" value="InterPro"/>
</dbReference>
<keyword evidence="8" id="KW-0653">Protein transport</keyword>
<dbReference type="GO" id="GO:0015628">
    <property type="term" value="P:protein secretion by the type II secretion system"/>
    <property type="evidence" value="ECO:0007669"/>
    <property type="project" value="InterPro"/>
</dbReference>
<dbReference type="RefSeq" id="WP_094844362.1">
    <property type="nucleotide sequence ID" value="NZ_NEVS01000004.1"/>
</dbReference>
<evidence type="ECO:0000256" key="8">
    <source>
        <dbReference type="ARBA" id="ARBA00022927"/>
    </source>
</evidence>
<dbReference type="Pfam" id="PF01203">
    <property type="entry name" value="T2SSN"/>
    <property type="match status" value="1"/>
</dbReference>
<keyword evidence="13" id="KW-1185">Reference proteome</keyword>
<evidence type="ECO:0000256" key="9">
    <source>
        <dbReference type="ARBA" id="ARBA00023136"/>
    </source>
</evidence>
<evidence type="ECO:0000256" key="6">
    <source>
        <dbReference type="ARBA" id="ARBA00022519"/>
    </source>
</evidence>
<organism evidence="12 13">
    <name type="scientific">Bordetella genomosp. 11</name>
    <dbReference type="NCBI Taxonomy" id="1416808"/>
    <lineage>
        <taxon>Bacteria</taxon>
        <taxon>Pseudomonadati</taxon>
        <taxon>Pseudomonadota</taxon>
        <taxon>Betaproteobacteria</taxon>
        <taxon>Burkholderiales</taxon>
        <taxon>Alcaligenaceae</taxon>
        <taxon>Bordetella</taxon>
    </lineage>
</organism>
<name>A0A261UMH7_9BORD</name>
<evidence type="ECO:0000313" key="12">
    <source>
        <dbReference type="EMBL" id="OZI63086.1"/>
    </source>
</evidence>
<keyword evidence="9" id="KW-0472">Membrane</keyword>
<evidence type="ECO:0000256" key="4">
    <source>
        <dbReference type="ARBA" id="ARBA00022448"/>
    </source>
</evidence>
<reference evidence="13" key="1">
    <citation type="submission" date="2017-05" db="EMBL/GenBank/DDBJ databases">
        <title>Complete and WGS of Bordetella genogroups.</title>
        <authorList>
            <person name="Spilker T."/>
            <person name="Lipuma J."/>
        </authorList>
    </citation>
    <scope>NUCLEOTIDE SEQUENCE [LARGE SCALE GENOMIC DNA]</scope>
    <source>
        <strain evidence="13">AU8856</strain>
    </source>
</reference>
<sequence>MMLRRWPLPLAAVLVALVAAVATLPARWLLLAVPANALLVPVDASGTLWNGQARLAVGPPGMRRTLPQPVSWSWHWLAGIGPAARVTHPWLRGPLEIAPRPGGTRLGQGTLTLPAATLAAAGAPLNTIEPGGQLALSWPALDLGDPPSKGALLQLTWSNASSARVRVQPLGDYQAALAADGAGGLDLQVHTVRGALRVEGHGQDRDGRWRFEGQARPAPDTDAATRDALEPLLGVLGAYRNGVSQLRFP</sequence>
<keyword evidence="6" id="KW-0997">Cell inner membrane</keyword>
<evidence type="ECO:0000256" key="1">
    <source>
        <dbReference type="ARBA" id="ARBA00004533"/>
    </source>
</evidence>
<dbReference type="AlphaFoldDB" id="A0A261UMH7"/>
<protein>
    <recommendedName>
        <fullName evidence="3">Type II secretion system protein N</fullName>
    </recommendedName>
    <alternativeName>
        <fullName evidence="10">General secretion pathway protein N</fullName>
    </alternativeName>
</protein>
<evidence type="ECO:0000313" key="13">
    <source>
        <dbReference type="Proteomes" id="UP000215767"/>
    </source>
</evidence>
<gene>
    <name evidence="12" type="ORF">CAL28_28745</name>
</gene>
<keyword evidence="7" id="KW-0812">Transmembrane</keyword>
<dbReference type="Proteomes" id="UP000215767">
    <property type="component" value="Unassembled WGS sequence"/>
</dbReference>
<comment type="subcellular location">
    <subcellularLocation>
        <location evidence="1">Cell inner membrane</location>
    </subcellularLocation>
</comment>
<evidence type="ECO:0000256" key="11">
    <source>
        <dbReference type="SAM" id="MobiDB-lite"/>
    </source>
</evidence>
<evidence type="ECO:0000256" key="3">
    <source>
        <dbReference type="ARBA" id="ARBA00021563"/>
    </source>
</evidence>
<comment type="caution">
    <text evidence="12">The sequence shown here is derived from an EMBL/GenBank/DDBJ whole genome shotgun (WGS) entry which is preliminary data.</text>
</comment>
<feature type="compositionally biased region" description="Basic and acidic residues" evidence="11">
    <location>
        <begin position="203"/>
        <end position="213"/>
    </location>
</feature>
<dbReference type="OrthoDB" id="8558191at2"/>
<evidence type="ECO:0000256" key="2">
    <source>
        <dbReference type="ARBA" id="ARBA00007208"/>
    </source>
</evidence>
<accession>A0A261UMH7</accession>
<evidence type="ECO:0000256" key="10">
    <source>
        <dbReference type="ARBA" id="ARBA00030772"/>
    </source>
</evidence>
<comment type="similarity">
    <text evidence="2">Belongs to the GSP N family.</text>
</comment>
<feature type="region of interest" description="Disordered" evidence="11">
    <location>
        <begin position="203"/>
        <end position="222"/>
    </location>
</feature>
<evidence type="ECO:0000256" key="7">
    <source>
        <dbReference type="ARBA" id="ARBA00022692"/>
    </source>
</evidence>
<proteinExistence type="inferred from homology"/>
<dbReference type="InterPro" id="IPR022792">
    <property type="entry name" value="T2SS_protein-GspN"/>
</dbReference>
<keyword evidence="4" id="KW-0813">Transport</keyword>